<dbReference type="PANTHER" id="PTHR35201">
    <property type="entry name" value="TERPENE SYNTHASE"/>
    <property type="match status" value="1"/>
</dbReference>
<organism evidence="5 6">
    <name type="scientific">Diaporthe ampelina</name>
    <dbReference type="NCBI Taxonomy" id="1214573"/>
    <lineage>
        <taxon>Eukaryota</taxon>
        <taxon>Fungi</taxon>
        <taxon>Dikarya</taxon>
        <taxon>Ascomycota</taxon>
        <taxon>Pezizomycotina</taxon>
        <taxon>Sordariomycetes</taxon>
        <taxon>Sordariomycetidae</taxon>
        <taxon>Diaporthales</taxon>
        <taxon>Diaporthaceae</taxon>
        <taxon>Diaporthe</taxon>
    </lineage>
</organism>
<dbReference type="OrthoDB" id="6486656at2759"/>
<reference evidence="5 6" key="2">
    <citation type="submission" date="2015-05" db="EMBL/GenBank/DDBJ databases">
        <authorList>
            <person name="Morales-Cruz A."/>
            <person name="Amrine K.C."/>
            <person name="Cantu D."/>
        </authorList>
    </citation>
    <scope>NUCLEOTIDE SEQUENCE [LARGE SCALE GENOMIC DNA]</scope>
    <source>
        <strain evidence="5">DA912</strain>
    </source>
</reference>
<dbReference type="STRING" id="1214573.A0A0G2FCR6"/>
<name>A0A0G2FCR6_9PEZI</name>
<evidence type="ECO:0000256" key="2">
    <source>
        <dbReference type="ARBA" id="ARBA00006333"/>
    </source>
</evidence>
<keyword evidence="4" id="KW-0479">Metal-binding</keyword>
<sequence length="261" mass="29708">MAPSLDDTHGTARILHLPDTLATWPWPKAISPHYEYCKRESSAWAEGFHAFGPKAQAAFNKCDFSRFWLNAIQTATPSAQKRFIDAFEHYTDSVVQQSLDRSKGSLRDFQSYFEIRRETIGAKPSFAINQIHLDLPDGVVESPIITRLVTLCIDMLIIGNDICSYNVEQSRGDSHNLVTVVMAELDFGVQEAIDWIGRLHDELANDFRAEYARVPSLFTESEAVNLEIRLYADALGNWVRANDQWSFEVWFHASLQRSYSS</sequence>
<evidence type="ECO:0000256" key="3">
    <source>
        <dbReference type="ARBA" id="ARBA00022842"/>
    </source>
</evidence>
<keyword evidence="4" id="KW-0456">Lyase</keyword>
<dbReference type="SUPFAM" id="SSF48576">
    <property type="entry name" value="Terpenoid synthases"/>
    <property type="match status" value="1"/>
</dbReference>
<gene>
    <name evidence="5" type="ORF">UCDDA912_g07647</name>
</gene>
<keyword evidence="3 4" id="KW-0460">Magnesium</keyword>
<dbReference type="GO" id="GO:0010333">
    <property type="term" value="F:terpene synthase activity"/>
    <property type="evidence" value="ECO:0007669"/>
    <property type="project" value="InterPro"/>
</dbReference>
<accession>A0A0G2FCR6</accession>
<dbReference type="InterPro" id="IPR034686">
    <property type="entry name" value="Terpene_cyclase-like_2"/>
</dbReference>
<comment type="cofactor">
    <cofactor evidence="1 4">
        <name>Mg(2+)</name>
        <dbReference type="ChEBI" id="CHEBI:18420"/>
    </cofactor>
</comment>
<proteinExistence type="inferred from homology"/>
<evidence type="ECO:0000256" key="1">
    <source>
        <dbReference type="ARBA" id="ARBA00001946"/>
    </source>
</evidence>
<dbReference type="Pfam" id="PF19086">
    <property type="entry name" value="Terpene_syn_C_2"/>
    <property type="match status" value="1"/>
</dbReference>
<dbReference type="AlphaFoldDB" id="A0A0G2FCR6"/>
<dbReference type="PANTHER" id="PTHR35201:SF4">
    <property type="entry name" value="BETA-PINACENE SYNTHASE-RELATED"/>
    <property type="match status" value="1"/>
</dbReference>
<reference evidence="5 6" key="1">
    <citation type="submission" date="2015-05" db="EMBL/GenBank/DDBJ databases">
        <title>Distinctive expansion of gene families associated with plant cell wall degradation and secondary metabolism in the genomes of grapevine trunk pathogens.</title>
        <authorList>
            <person name="Lawrence D.P."/>
            <person name="Travadon R."/>
            <person name="Rolshausen P.E."/>
            <person name="Baumgartner K."/>
        </authorList>
    </citation>
    <scope>NUCLEOTIDE SEQUENCE [LARGE SCALE GENOMIC DNA]</scope>
    <source>
        <strain evidence="5">DA912</strain>
    </source>
</reference>
<protein>
    <recommendedName>
        <fullName evidence="4">Terpene synthase</fullName>
        <ecNumber evidence="4">4.2.3.-</ecNumber>
    </recommendedName>
</protein>
<dbReference type="EC" id="4.2.3.-" evidence="4"/>
<dbReference type="GO" id="GO:0008299">
    <property type="term" value="P:isoprenoid biosynthetic process"/>
    <property type="evidence" value="ECO:0007669"/>
    <property type="project" value="UniProtKB-ARBA"/>
</dbReference>
<comment type="similarity">
    <text evidence="2 4">Belongs to the terpene synthase family.</text>
</comment>
<dbReference type="EMBL" id="LCUC01000321">
    <property type="protein sequence ID" value="KKY32392.1"/>
    <property type="molecule type" value="Genomic_DNA"/>
</dbReference>
<dbReference type="GO" id="GO:0046872">
    <property type="term" value="F:metal ion binding"/>
    <property type="evidence" value="ECO:0007669"/>
    <property type="project" value="UniProtKB-KW"/>
</dbReference>
<evidence type="ECO:0000256" key="4">
    <source>
        <dbReference type="RuleBase" id="RU366034"/>
    </source>
</evidence>
<dbReference type="Proteomes" id="UP000034680">
    <property type="component" value="Unassembled WGS sequence"/>
</dbReference>
<evidence type="ECO:0000313" key="6">
    <source>
        <dbReference type="Proteomes" id="UP000034680"/>
    </source>
</evidence>
<comment type="caution">
    <text evidence="5">The sequence shown here is derived from an EMBL/GenBank/DDBJ whole genome shotgun (WGS) entry which is preliminary data.</text>
</comment>
<dbReference type="Gene3D" id="1.10.600.10">
    <property type="entry name" value="Farnesyl Diphosphate Synthase"/>
    <property type="match status" value="2"/>
</dbReference>
<dbReference type="InterPro" id="IPR008949">
    <property type="entry name" value="Isoprenoid_synthase_dom_sf"/>
</dbReference>
<evidence type="ECO:0000313" key="5">
    <source>
        <dbReference type="EMBL" id="KKY32392.1"/>
    </source>
</evidence>
<keyword evidence="6" id="KW-1185">Reference proteome</keyword>